<reference evidence="1" key="1">
    <citation type="submission" date="2012-05" db="EMBL/GenBank/DDBJ databases">
        <authorList>
            <person name="Studholme D.J."/>
            <person name="Wasukira A."/>
            <person name="Grant M."/>
        </authorList>
    </citation>
    <scope>NUCLEOTIDE SEQUENCE [LARGE SCALE GENOMIC DNA]</scope>
    <source>
        <strain evidence="1">NCPPB 890</strain>
    </source>
</reference>
<comment type="caution">
    <text evidence="1">The sequence shown here is derived from an EMBL/GenBank/DDBJ whole genome shotgun (WGS) entry which is preliminary data.</text>
</comment>
<dbReference type="EMBL" id="AKBN01000364">
    <property type="protein sequence ID" value="KFA02880.1"/>
    <property type="molecule type" value="Genomic_DNA"/>
</dbReference>
<dbReference type="AlphaFoldDB" id="A0A836P4G3"/>
<proteinExistence type="predicted"/>
<protein>
    <submittedName>
        <fullName evidence="1">Xylosidase</fullName>
    </submittedName>
</protein>
<evidence type="ECO:0000313" key="1">
    <source>
        <dbReference type="EMBL" id="KFA02880.1"/>
    </source>
</evidence>
<name>A0A836P4G3_XANVA</name>
<sequence length="113" mass="12036">MQHCGGAGLPTFVQTRIALSNSAAGVSPANPDNGVSIFVIVADASRGLWSVPLDLEIAGCTDLGRVDEEDVMARVAKTHRRIRVHLTNHHQWVESNAPWMKAGSGCVLRPAPA</sequence>
<gene>
    <name evidence="1" type="ORF">A11K_0106955</name>
</gene>
<organism evidence="1">
    <name type="scientific">Xanthomonas vasicola pv. vasculorum NCPPB 890</name>
    <dbReference type="NCBI Taxonomy" id="1184265"/>
    <lineage>
        <taxon>Bacteria</taxon>
        <taxon>Pseudomonadati</taxon>
        <taxon>Pseudomonadota</taxon>
        <taxon>Gammaproteobacteria</taxon>
        <taxon>Lysobacterales</taxon>
        <taxon>Lysobacteraceae</taxon>
        <taxon>Xanthomonas</taxon>
    </lineage>
</organism>
<accession>A0A836P4G3</accession>